<dbReference type="PANTHER" id="PTHR36173:SF2">
    <property type="entry name" value="RIBONUCLEASE VAPC16"/>
    <property type="match status" value="1"/>
</dbReference>
<feature type="domain" description="PIN" evidence="1">
    <location>
        <begin position="1"/>
        <end position="45"/>
    </location>
</feature>
<accession>A0AAW9PTD2</accession>
<proteinExistence type="predicted"/>
<gene>
    <name evidence="2" type="ORF">V2H45_17120</name>
</gene>
<evidence type="ECO:0000313" key="2">
    <source>
        <dbReference type="EMBL" id="MEE3718464.1"/>
    </source>
</evidence>
<dbReference type="EMBL" id="JAZBJZ010000079">
    <property type="protein sequence ID" value="MEE3718464.1"/>
    <property type="molecule type" value="Genomic_DNA"/>
</dbReference>
<name>A0AAW9PTD2_9CYAN</name>
<dbReference type="InterPro" id="IPR002716">
    <property type="entry name" value="PIN_dom"/>
</dbReference>
<protein>
    <submittedName>
        <fullName evidence="2">PIN domain-containing protein</fullName>
    </submittedName>
</protein>
<sequence length="51" mass="5964">MLLDTHTLLWFLNDDTKLIPNIKQKIEQASNAYVSIISIWEIAMQFLDSQL</sequence>
<evidence type="ECO:0000259" key="1">
    <source>
        <dbReference type="Pfam" id="PF01850"/>
    </source>
</evidence>
<dbReference type="InterPro" id="IPR052919">
    <property type="entry name" value="TA_system_RNase"/>
</dbReference>
<evidence type="ECO:0000313" key="3">
    <source>
        <dbReference type="Proteomes" id="UP001333818"/>
    </source>
</evidence>
<dbReference type="RefSeq" id="WP_330484897.1">
    <property type="nucleotide sequence ID" value="NZ_JAZBJZ010000079.1"/>
</dbReference>
<dbReference type="Proteomes" id="UP001333818">
    <property type="component" value="Unassembled WGS sequence"/>
</dbReference>
<organism evidence="2 3">
    <name type="scientific">Tumidithrix elongata BACA0141</name>
    <dbReference type="NCBI Taxonomy" id="2716417"/>
    <lineage>
        <taxon>Bacteria</taxon>
        <taxon>Bacillati</taxon>
        <taxon>Cyanobacteriota</taxon>
        <taxon>Cyanophyceae</taxon>
        <taxon>Pseudanabaenales</taxon>
        <taxon>Pseudanabaenaceae</taxon>
        <taxon>Tumidithrix</taxon>
        <taxon>Tumidithrix elongata</taxon>
    </lineage>
</organism>
<dbReference type="InterPro" id="IPR029060">
    <property type="entry name" value="PIN-like_dom_sf"/>
</dbReference>
<dbReference type="Pfam" id="PF01850">
    <property type="entry name" value="PIN"/>
    <property type="match status" value="1"/>
</dbReference>
<comment type="caution">
    <text evidence="2">The sequence shown here is derived from an EMBL/GenBank/DDBJ whole genome shotgun (WGS) entry which is preliminary data.</text>
</comment>
<dbReference type="SUPFAM" id="SSF88723">
    <property type="entry name" value="PIN domain-like"/>
    <property type="match status" value="1"/>
</dbReference>
<dbReference type="AlphaFoldDB" id="A0AAW9PTD2"/>
<dbReference type="PANTHER" id="PTHR36173">
    <property type="entry name" value="RIBONUCLEASE VAPC16-RELATED"/>
    <property type="match status" value="1"/>
</dbReference>
<keyword evidence="3" id="KW-1185">Reference proteome</keyword>
<reference evidence="2" key="1">
    <citation type="submission" date="2024-01" db="EMBL/GenBank/DDBJ databases">
        <title>Bank of Algae and Cyanobacteria of the Azores (BACA) strain genomes.</title>
        <authorList>
            <person name="Luz R."/>
            <person name="Cordeiro R."/>
            <person name="Fonseca A."/>
            <person name="Goncalves V."/>
        </authorList>
    </citation>
    <scope>NUCLEOTIDE SEQUENCE</scope>
    <source>
        <strain evidence="2">BACA0141</strain>
    </source>
</reference>